<reference evidence="2 3" key="1">
    <citation type="journal article" date="2007" name="Appl. Environ. Microbiol.">
        <title>Isolation of key methanogens for global methane emission from rice paddy fields: a novel isolate affiliated with the clone cluster rice cluster I.</title>
        <authorList>
            <person name="Sakai S."/>
            <person name="Imachi H."/>
            <person name="Sekiguchi Y."/>
            <person name="Ohashi A."/>
            <person name="Harada H."/>
            <person name="Kamagata Y."/>
        </authorList>
    </citation>
    <scope>NUCLEOTIDE SEQUENCE [LARGE SCALE GENOMIC DNA]</scope>
    <source>
        <strain evidence="3">DSM 17711 / JCM 13418 / NBRC 101707 / SANAE</strain>
    </source>
</reference>
<gene>
    <name evidence="2" type="ordered locus">MCP_0260</name>
</gene>
<reference evidence="2 3" key="2">
    <citation type="journal article" date="2008" name="Int. J. Syst. Evol. Microbiol.">
        <title>Methanocella paludicola gen. nov., sp. nov., a methane-producing archaeon, the first isolate of the lineage 'Rice Cluster I', and proposal of the new archaeal order Methanocellales ord. nov.</title>
        <authorList>
            <person name="Sakai S."/>
            <person name="Imachi H."/>
            <person name="Hanada S."/>
            <person name="Ohashi A."/>
            <person name="Harada H."/>
            <person name="Kamagata Y."/>
        </authorList>
    </citation>
    <scope>NUCLEOTIDE SEQUENCE [LARGE SCALE GENOMIC DNA]</scope>
    <source>
        <strain evidence="3">DSM 17711 / JCM 13418 / NBRC 101707 / SANAE</strain>
    </source>
</reference>
<proteinExistence type="predicted"/>
<keyword evidence="3" id="KW-1185">Reference proteome</keyword>
<evidence type="ECO:0000256" key="1">
    <source>
        <dbReference type="SAM" id="Phobius"/>
    </source>
</evidence>
<dbReference type="STRING" id="304371.MCP_0260"/>
<evidence type="ECO:0000313" key="3">
    <source>
        <dbReference type="Proteomes" id="UP000001882"/>
    </source>
</evidence>
<dbReference type="Pfam" id="PF23958">
    <property type="entry name" value="DUF7287"/>
    <property type="match status" value="1"/>
</dbReference>
<dbReference type="Proteomes" id="UP000001882">
    <property type="component" value="Chromosome"/>
</dbReference>
<organism evidence="2 3">
    <name type="scientific">Methanocella paludicola (strain DSM 17711 / JCM 13418 / NBRC 101707 / SANAE)</name>
    <dbReference type="NCBI Taxonomy" id="304371"/>
    <lineage>
        <taxon>Archaea</taxon>
        <taxon>Methanobacteriati</taxon>
        <taxon>Methanobacteriota</taxon>
        <taxon>Stenosarchaea group</taxon>
        <taxon>Methanomicrobia</taxon>
        <taxon>Methanocellales</taxon>
        <taxon>Methanocellaceae</taxon>
        <taxon>Methanocella</taxon>
    </lineage>
</organism>
<dbReference type="eggNOG" id="arCOG06117">
    <property type="taxonomic scope" value="Archaea"/>
</dbReference>
<name>D1YV60_METPS</name>
<evidence type="ECO:0000313" key="2">
    <source>
        <dbReference type="EMBL" id="BAI60332.1"/>
    </source>
</evidence>
<reference evidence="3" key="3">
    <citation type="journal article" date="2011" name="PLoS ONE">
        <title>Genome sequence of a mesophilic hydrogenotrophic methanogen Methanocella paludicola, the first cultivated representative of the order Methanocellales.</title>
        <authorList>
            <person name="Sakai S."/>
            <person name="Takaki Y."/>
            <person name="Shimamura S."/>
            <person name="Sekine M."/>
            <person name="Tajima T."/>
            <person name="Kosugi H."/>
            <person name="Ichikawa N."/>
            <person name="Tasumi E."/>
            <person name="Hiraki A.T."/>
            <person name="Shimizu A."/>
            <person name="Kato Y."/>
            <person name="Nishiko R."/>
            <person name="Mori K."/>
            <person name="Fujita N."/>
            <person name="Imachi H."/>
            <person name="Takai K."/>
        </authorList>
    </citation>
    <scope>NUCLEOTIDE SEQUENCE [LARGE SCALE GENOMIC DNA]</scope>
    <source>
        <strain evidence="3">DSM 17711 / JCM 13418 / NBRC 101707 / SANAE</strain>
    </source>
</reference>
<accession>D1YV60</accession>
<dbReference type="AlphaFoldDB" id="D1YV60"/>
<dbReference type="EMBL" id="AP011532">
    <property type="protein sequence ID" value="BAI60332.1"/>
    <property type="molecule type" value="Genomic_DNA"/>
</dbReference>
<keyword evidence="1" id="KW-0812">Transmembrane</keyword>
<dbReference type="KEGG" id="mpd:MCP_0260"/>
<keyword evidence="1" id="KW-0472">Membrane</keyword>
<feature type="transmembrane region" description="Helical" evidence="1">
    <location>
        <begin position="12"/>
        <end position="33"/>
    </location>
</feature>
<keyword evidence="1" id="KW-1133">Transmembrane helix</keyword>
<protein>
    <submittedName>
        <fullName evidence="2">Uncharacterized protein</fullName>
    </submittedName>
</protein>
<sequence length="173" mass="19911">MRFNKDNYAQMSIDFLIGITIFILAFLFVMMSIPQMFTPFQSNSDELTMIADRVASTLVENTLAYRVVETDTILTSIIDIDKFDNTYKTDPPTLLYSEVGLDNQKYCIEIDIEQLKVDNTIHVTDSIIDTTHPLGNQNVGQSRRFVIIRSPDENNGWTDTKAVIVVRIWQWAY</sequence>
<dbReference type="InterPro" id="IPR056613">
    <property type="entry name" value="DUF7287"/>
</dbReference>
<dbReference type="InParanoid" id="D1YV60"/>